<evidence type="ECO:0000256" key="5">
    <source>
        <dbReference type="ARBA" id="ARBA00022989"/>
    </source>
</evidence>
<dbReference type="OrthoDB" id="7375466at2"/>
<dbReference type="InterPro" id="IPR005829">
    <property type="entry name" value="Sugar_transporter_CS"/>
</dbReference>
<organism evidence="9 10">
    <name type="scientific">Bailinhaonella thermotolerans</name>
    <dbReference type="NCBI Taxonomy" id="1070861"/>
    <lineage>
        <taxon>Bacteria</taxon>
        <taxon>Bacillati</taxon>
        <taxon>Actinomycetota</taxon>
        <taxon>Actinomycetes</taxon>
        <taxon>Streptosporangiales</taxon>
        <taxon>Streptosporangiaceae</taxon>
        <taxon>Bailinhaonella</taxon>
    </lineage>
</organism>
<evidence type="ECO:0000313" key="10">
    <source>
        <dbReference type="Proteomes" id="UP000265768"/>
    </source>
</evidence>
<dbReference type="RefSeq" id="WP_119927986.1">
    <property type="nucleotide sequence ID" value="NZ_QZEY01000007.1"/>
</dbReference>
<comment type="caution">
    <text evidence="9">The sequence shown here is derived from an EMBL/GenBank/DDBJ whole genome shotgun (WGS) entry which is preliminary data.</text>
</comment>
<dbReference type="Gene3D" id="1.20.1720.10">
    <property type="entry name" value="Multidrug resistance protein D"/>
    <property type="match status" value="1"/>
</dbReference>
<proteinExistence type="predicted"/>
<evidence type="ECO:0000256" key="2">
    <source>
        <dbReference type="ARBA" id="ARBA00022448"/>
    </source>
</evidence>
<feature type="domain" description="Major facilitator superfamily (MFS) profile" evidence="8">
    <location>
        <begin position="12"/>
        <end position="463"/>
    </location>
</feature>
<dbReference type="InterPro" id="IPR011701">
    <property type="entry name" value="MFS"/>
</dbReference>
<dbReference type="GO" id="GO:0022857">
    <property type="term" value="F:transmembrane transporter activity"/>
    <property type="evidence" value="ECO:0007669"/>
    <property type="project" value="InterPro"/>
</dbReference>
<dbReference type="GO" id="GO:0005886">
    <property type="term" value="C:plasma membrane"/>
    <property type="evidence" value="ECO:0007669"/>
    <property type="project" value="UniProtKB-SubCell"/>
</dbReference>
<comment type="subcellular location">
    <subcellularLocation>
        <location evidence="1">Cell membrane</location>
        <topology evidence="1">Multi-pass membrane protein</topology>
    </subcellularLocation>
</comment>
<dbReference type="Pfam" id="PF07690">
    <property type="entry name" value="MFS_1"/>
    <property type="match status" value="1"/>
</dbReference>
<accession>A0A3A4AQG1</accession>
<name>A0A3A4AQG1_9ACTN</name>
<dbReference type="PROSITE" id="PS50850">
    <property type="entry name" value="MFS"/>
    <property type="match status" value="1"/>
</dbReference>
<dbReference type="AlphaFoldDB" id="A0A3A4AQG1"/>
<feature type="transmembrane region" description="Helical" evidence="7">
    <location>
        <begin position="78"/>
        <end position="96"/>
    </location>
</feature>
<evidence type="ECO:0000256" key="6">
    <source>
        <dbReference type="ARBA" id="ARBA00023136"/>
    </source>
</evidence>
<dbReference type="Gene3D" id="1.20.1250.20">
    <property type="entry name" value="MFS general substrate transporter like domains"/>
    <property type="match status" value="1"/>
</dbReference>
<keyword evidence="4 7" id="KW-0812">Transmembrane</keyword>
<keyword evidence="2" id="KW-0813">Transport</keyword>
<dbReference type="PANTHER" id="PTHR42718:SF46">
    <property type="entry name" value="BLR6921 PROTEIN"/>
    <property type="match status" value="1"/>
</dbReference>
<keyword evidence="6 7" id="KW-0472">Membrane</keyword>
<dbReference type="SUPFAM" id="SSF103473">
    <property type="entry name" value="MFS general substrate transporter"/>
    <property type="match status" value="1"/>
</dbReference>
<feature type="transmembrane region" description="Helical" evidence="7">
    <location>
        <begin position="140"/>
        <end position="161"/>
    </location>
</feature>
<feature type="transmembrane region" description="Helical" evidence="7">
    <location>
        <begin position="438"/>
        <end position="457"/>
    </location>
</feature>
<reference evidence="9 10" key="1">
    <citation type="submission" date="2018-09" db="EMBL/GenBank/DDBJ databases">
        <title>YIM 75507 draft genome.</title>
        <authorList>
            <person name="Tang S."/>
            <person name="Feng Y."/>
        </authorList>
    </citation>
    <scope>NUCLEOTIDE SEQUENCE [LARGE SCALE GENOMIC DNA]</scope>
    <source>
        <strain evidence="9 10">YIM 75507</strain>
    </source>
</reference>
<evidence type="ECO:0000256" key="4">
    <source>
        <dbReference type="ARBA" id="ARBA00022692"/>
    </source>
</evidence>
<dbReference type="PANTHER" id="PTHR42718">
    <property type="entry name" value="MAJOR FACILITATOR SUPERFAMILY MULTIDRUG TRANSPORTER MFSC"/>
    <property type="match status" value="1"/>
</dbReference>
<dbReference type="InterPro" id="IPR020846">
    <property type="entry name" value="MFS_dom"/>
</dbReference>
<keyword evidence="10" id="KW-1185">Reference proteome</keyword>
<keyword evidence="5 7" id="KW-1133">Transmembrane helix</keyword>
<dbReference type="InterPro" id="IPR036259">
    <property type="entry name" value="MFS_trans_sf"/>
</dbReference>
<sequence>MTLTQTPRLGASLGLLAFANLITSLDFTIVYVALPDIARDAGFSVHSIQWVVSAYAVVFGGFLLLGGRLSDLLGRRRLFAAGMLLYGGASLLGGLAEGPGTLIAARALQGLGGAILAPATLALVNTMFTEHAQRTRALTVWATGGAAGLSLGALLGGALTSALGWEWVFFVNVPLAALGLVAAPYLLVPDAPRARGTGFDLPGALTGTGGVTLLVFAIAQGPETGWGSPTVLGAAVAGLVLLTVFVRIEGASRHPLLPLRLFRERGLPAAAGVILLFGLTLQAVPYFLTLYFQDVLGYDALRTGVGFLGPTLTITLGNTLSDRLIPRFGTRATLVSGLLTGGAGAALLAAGMRADGSYLTVLAGIVVVGLGMGLIYPAMFNAAGGGVAPGDAGVASGLANTALQVGSGAGLAVLVAVATASLPGLTGEPLREATASGLATAGYVAAAGVLLAVPAALRVPSTRRP</sequence>
<feature type="transmembrane region" description="Helical" evidence="7">
    <location>
        <begin position="167"/>
        <end position="187"/>
    </location>
</feature>
<dbReference type="CDD" id="cd17321">
    <property type="entry name" value="MFS_MMR_MDR_like"/>
    <property type="match status" value="1"/>
</dbReference>
<keyword evidence="3" id="KW-1003">Cell membrane</keyword>
<dbReference type="Proteomes" id="UP000265768">
    <property type="component" value="Unassembled WGS sequence"/>
</dbReference>
<evidence type="ECO:0000256" key="1">
    <source>
        <dbReference type="ARBA" id="ARBA00004651"/>
    </source>
</evidence>
<evidence type="ECO:0000259" key="8">
    <source>
        <dbReference type="PROSITE" id="PS50850"/>
    </source>
</evidence>
<feature type="transmembrane region" description="Helical" evidence="7">
    <location>
        <begin position="358"/>
        <end position="380"/>
    </location>
</feature>
<gene>
    <name evidence="9" type="ORF">D5H75_19820</name>
</gene>
<feature type="transmembrane region" description="Helical" evidence="7">
    <location>
        <begin position="267"/>
        <end position="288"/>
    </location>
</feature>
<dbReference type="EMBL" id="QZEY01000007">
    <property type="protein sequence ID" value="RJL31301.1"/>
    <property type="molecule type" value="Genomic_DNA"/>
</dbReference>
<evidence type="ECO:0000256" key="7">
    <source>
        <dbReference type="SAM" id="Phobius"/>
    </source>
</evidence>
<feature type="transmembrane region" description="Helical" evidence="7">
    <location>
        <begin position="199"/>
        <end position="220"/>
    </location>
</feature>
<feature type="transmembrane region" description="Helical" evidence="7">
    <location>
        <begin position="48"/>
        <end position="66"/>
    </location>
</feature>
<feature type="transmembrane region" description="Helical" evidence="7">
    <location>
        <begin position="226"/>
        <end position="246"/>
    </location>
</feature>
<feature type="transmembrane region" description="Helical" evidence="7">
    <location>
        <begin position="392"/>
        <end position="418"/>
    </location>
</feature>
<protein>
    <submittedName>
        <fullName evidence="9">MFS transporter</fullName>
    </submittedName>
</protein>
<evidence type="ECO:0000313" key="9">
    <source>
        <dbReference type="EMBL" id="RJL31301.1"/>
    </source>
</evidence>
<feature type="transmembrane region" description="Helical" evidence="7">
    <location>
        <begin position="108"/>
        <end position="128"/>
    </location>
</feature>
<evidence type="ECO:0000256" key="3">
    <source>
        <dbReference type="ARBA" id="ARBA00022475"/>
    </source>
</evidence>
<dbReference type="PROSITE" id="PS00216">
    <property type="entry name" value="SUGAR_TRANSPORT_1"/>
    <property type="match status" value="1"/>
</dbReference>
<feature type="transmembrane region" description="Helical" evidence="7">
    <location>
        <begin position="332"/>
        <end position="352"/>
    </location>
</feature>